<dbReference type="PROSITE" id="PS00615">
    <property type="entry name" value="C_TYPE_LECTIN_1"/>
    <property type="match status" value="1"/>
</dbReference>
<proteinExistence type="predicted"/>
<dbReference type="SMART" id="SM00034">
    <property type="entry name" value="CLECT"/>
    <property type="match status" value="1"/>
</dbReference>
<dbReference type="Gene3D" id="3.10.100.10">
    <property type="entry name" value="Mannose-Binding Protein A, subunit A"/>
    <property type="match status" value="1"/>
</dbReference>
<dbReference type="PROSITE" id="PS50041">
    <property type="entry name" value="C_TYPE_LECTIN_2"/>
    <property type="match status" value="1"/>
</dbReference>
<dbReference type="AlphaFoldDB" id="A0A671V212"/>
<evidence type="ECO:0000259" key="2">
    <source>
        <dbReference type="PROSITE" id="PS50041"/>
    </source>
</evidence>
<accession>A0A671V212</accession>
<reference evidence="3" key="2">
    <citation type="submission" date="2025-08" db="UniProtKB">
        <authorList>
            <consortium name="Ensembl"/>
        </authorList>
    </citation>
    <scope>IDENTIFICATION</scope>
</reference>
<protein>
    <submittedName>
        <fullName evidence="3">Snaclec A7-like</fullName>
    </submittedName>
</protein>
<dbReference type="PANTHER" id="PTHR22803">
    <property type="entry name" value="MANNOSE, PHOSPHOLIPASE, LECTIN RECEPTOR RELATED"/>
    <property type="match status" value="1"/>
</dbReference>
<dbReference type="InterPro" id="IPR018378">
    <property type="entry name" value="C-type_lectin_CS"/>
</dbReference>
<dbReference type="CDD" id="cd00037">
    <property type="entry name" value="CLECT"/>
    <property type="match status" value="1"/>
</dbReference>
<evidence type="ECO:0000256" key="1">
    <source>
        <dbReference type="ARBA" id="ARBA00023157"/>
    </source>
</evidence>
<dbReference type="Pfam" id="PF00059">
    <property type="entry name" value="Lectin_C"/>
    <property type="match status" value="1"/>
</dbReference>
<gene>
    <name evidence="3" type="primary">LOC115588642</name>
</gene>
<sequence length="237" mass="26845">MMLLCSFVVLMYFLTFCLTFFSLLFSPQCLHSYLQIFGHPPPTREQSAFTMKTLLNFSVILFAALSIRCATVGPAKAAAVDQEDKSEPEQEVGADTAVVADRAAQRQVGLQFCLDGWLSFRGSCYYIENYPDSWRNAESFCAGFGGTLVSVHNIWEYQFLQRMVKTAGHAFAWIGGYYFEGEWRWGDGSMFNYHNWDSLSSTNQYQCLQLNSQVSKGWSNHGCSMSFPFVCQVKPNC</sequence>
<keyword evidence="1" id="KW-1015">Disulfide bond</keyword>
<keyword evidence="4" id="KW-1185">Reference proteome</keyword>
<reference evidence="3" key="1">
    <citation type="submission" date="2021-04" db="EMBL/GenBank/DDBJ databases">
        <authorList>
            <consortium name="Wellcome Sanger Institute Data Sharing"/>
        </authorList>
    </citation>
    <scope>NUCLEOTIDE SEQUENCE [LARGE SCALE GENOMIC DNA]</scope>
</reference>
<dbReference type="InterPro" id="IPR050111">
    <property type="entry name" value="C-type_lectin/snaclec_domain"/>
</dbReference>
<dbReference type="InterPro" id="IPR001304">
    <property type="entry name" value="C-type_lectin-like"/>
</dbReference>
<dbReference type="OMA" id="MPFPFVC"/>
<organism evidence="3 4">
    <name type="scientific">Sparus aurata</name>
    <name type="common">Gilthead sea bream</name>
    <dbReference type="NCBI Taxonomy" id="8175"/>
    <lineage>
        <taxon>Eukaryota</taxon>
        <taxon>Metazoa</taxon>
        <taxon>Chordata</taxon>
        <taxon>Craniata</taxon>
        <taxon>Vertebrata</taxon>
        <taxon>Euteleostomi</taxon>
        <taxon>Actinopterygii</taxon>
        <taxon>Neopterygii</taxon>
        <taxon>Teleostei</taxon>
        <taxon>Neoteleostei</taxon>
        <taxon>Acanthomorphata</taxon>
        <taxon>Eupercaria</taxon>
        <taxon>Spariformes</taxon>
        <taxon>Sparidae</taxon>
        <taxon>Sparus</taxon>
    </lineage>
</organism>
<dbReference type="InterPro" id="IPR016187">
    <property type="entry name" value="CTDL_fold"/>
</dbReference>
<evidence type="ECO:0000313" key="3">
    <source>
        <dbReference type="Ensembl" id="ENSSAUP00010018895.1"/>
    </source>
</evidence>
<dbReference type="Proteomes" id="UP000472265">
    <property type="component" value="Chromosome 1"/>
</dbReference>
<dbReference type="GeneTree" id="ENSGT00940000166507"/>
<dbReference type="InterPro" id="IPR016186">
    <property type="entry name" value="C-type_lectin-like/link_sf"/>
</dbReference>
<feature type="domain" description="C-type lectin" evidence="2">
    <location>
        <begin position="120"/>
        <end position="232"/>
    </location>
</feature>
<name>A0A671V212_SPAAU</name>
<dbReference type="Ensembl" id="ENSSAUT00010019951.1">
    <property type="protein sequence ID" value="ENSSAUP00010018895.1"/>
    <property type="gene ID" value="ENSSAUG00010008519.1"/>
</dbReference>
<evidence type="ECO:0000313" key="4">
    <source>
        <dbReference type="Proteomes" id="UP000472265"/>
    </source>
</evidence>
<reference evidence="3" key="3">
    <citation type="submission" date="2025-09" db="UniProtKB">
        <authorList>
            <consortium name="Ensembl"/>
        </authorList>
    </citation>
    <scope>IDENTIFICATION</scope>
</reference>
<dbReference type="SUPFAM" id="SSF56436">
    <property type="entry name" value="C-type lectin-like"/>
    <property type="match status" value="1"/>
</dbReference>
<dbReference type="InParanoid" id="A0A671V212"/>